<evidence type="ECO:0000256" key="2">
    <source>
        <dbReference type="ARBA" id="ARBA00005983"/>
    </source>
</evidence>
<dbReference type="SUPFAM" id="SSF111331">
    <property type="entry name" value="NAD kinase/diacylglycerol kinase-like"/>
    <property type="match status" value="1"/>
</dbReference>
<evidence type="ECO:0000313" key="10">
    <source>
        <dbReference type="EMBL" id="OJG46005.1"/>
    </source>
</evidence>
<keyword evidence="4" id="KW-0547">Nucleotide-binding</keyword>
<dbReference type="GO" id="GO:0005524">
    <property type="term" value="F:ATP binding"/>
    <property type="evidence" value="ECO:0007669"/>
    <property type="project" value="UniProtKB-KW"/>
</dbReference>
<dbReference type="InterPro" id="IPR016064">
    <property type="entry name" value="NAD/diacylglycerol_kinase_sf"/>
</dbReference>
<dbReference type="SMART" id="SM00046">
    <property type="entry name" value="DAGKc"/>
    <property type="match status" value="1"/>
</dbReference>
<feature type="domain" description="DAGKc" evidence="9">
    <location>
        <begin position="1"/>
        <end position="147"/>
    </location>
</feature>
<keyword evidence="3" id="KW-0808">Transferase</keyword>
<comment type="similarity">
    <text evidence="2">Belongs to the diacylglycerol/lipid kinase family.</text>
</comment>
<protein>
    <submittedName>
        <fullName evidence="10">YegS BmrU family lipid kinase</fullName>
    </submittedName>
</protein>
<keyword evidence="6" id="KW-0067">ATP-binding</keyword>
<proteinExistence type="inferred from homology"/>
<evidence type="ECO:0000259" key="9">
    <source>
        <dbReference type="PROSITE" id="PS50146"/>
    </source>
</evidence>
<accession>A0A1L8TNU0</accession>
<keyword evidence="8" id="KW-1208">Phospholipid metabolism</keyword>
<comment type="caution">
    <text evidence="10">The sequence shown here is derived from an EMBL/GenBank/DDBJ whole genome shotgun (WGS) entry which is preliminary data.</text>
</comment>
<dbReference type="EMBL" id="JXKQ01000004">
    <property type="protein sequence ID" value="OJG46005.1"/>
    <property type="molecule type" value="Genomic_DNA"/>
</dbReference>
<dbReference type="GO" id="GO:0016301">
    <property type="term" value="F:kinase activity"/>
    <property type="evidence" value="ECO:0007669"/>
    <property type="project" value="UniProtKB-KW"/>
</dbReference>
<evidence type="ECO:0000256" key="6">
    <source>
        <dbReference type="ARBA" id="ARBA00022840"/>
    </source>
</evidence>
<dbReference type="PANTHER" id="PTHR12358:SF54">
    <property type="entry name" value="SPHINGOSINE KINASE RELATED PROTEIN"/>
    <property type="match status" value="1"/>
</dbReference>
<evidence type="ECO:0000313" key="11">
    <source>
        <dbReference type="Proteomes" id="UP000182077"/>
    </source>
</evidence>
<dbReference type="NCBIfam" id="TIGR00147">
    <property type="entry name" value="YegS/Rv2252/BmrU family lipid kinase"/>
    <property type="match status" value="1"/>
</dbReference>
<evidence type="ECO:0000256" key="1">
    <source>
        <dbReference type="ARBA" id="ARBA00001946"/>
    </source>
</evidence>
<dbReference type="AlphaFoldDB" id="A0A1L8TNU0"/>
<keyword evidence="7" id="KW-0594">Phospholipid biosynthesis</keyword>
<dbReference type="Pfam" id="PF19279">
    <property type="entry name" value="YegS_C"/>
    <property type="match status" value="1"/>
</dbReference>
<dbReference type="InterPro" id="IPR017438">
    <property type="entry name" value="ATP-NAD_kinase_N"/>
</dbReference>
<dbReference type="PROSITE" id="PS50146">
    <property type="entry name" value="DAGK"/>
    <property type="match status" value="1"/>
</dbReference>
<dbReference type="OrthoDB" id="9786026at2"/>
<evidence type="ECO:0000256" key="7">
    <source>
        <dbReference type="ARBA" id="ARBA00023209"/>
    </source>
</evidence>
<dbReference type="Gene3D" id="2.60.200.40">
    <property type="match status" value="1"/>
</dbReference>
<dbReference type="GO" id="GO:0008654">
    <property type="term" value="P:phospholipid biosynthetic process"/>
    <property type="evidence" value="ECO:0007669"/>
    <property type="project" value="UniProtKB-KW"/>
</dbReference>
<dbReference type="Gene3D" id="3.40.50.10330">
    <property type="entry name" value="Probable inorganic polyphosphate/atp-NAD kinase, domain 1"/>
    <property type="match status" value="1"/>
</dbReference>
<keyword evidence="7" id="KW-0444">Lipid biosynthesis</keyword>
<dbReference type="InterPro" id="IPR005218">
    <property type="entry name" value="Diacylglycerol/lipid_kinase"/>
</dbReference>
<evidence type="ECO:0000256" key="3">
    <source>
        <dbReference type="ARBA" id="ARBA00022679"/>
    </source>
</evidence>
<gene>
    <name evidence="10" type="ORF">RV04_GL001771</name>
</gene>
<comment type="cofactor">
    <cofactor evidence="1">
        <name>Mg(2+)</name>
        <dbReference type="ChEBI" id="CHEBI:18420"/>
    </cofactor>
</comment>
<dbReference type="STRING" id="249189.RV04_GL001771"/>
<dbReference type="PANTHER" id="PTHR12358">
    <property type="entry name" value="SPHINGOSINE KINASE"/>
    <property type="match status" value="1"/>
</dbReference>
<keyword evidence="11" id="KW-1185">Reference proteome</keyword>
<dbReference type="InterPro" id="IPR001206">
    <property type="entry name" value="Diacylglycerol_kinase_cat_dom"/>
</dbReference>
<dbReference type="Proteomes" id="UP000182077">
    <property type="component" value="Unassembled WGS sequence"/>
</dbReference>
<keyword evidence="5 10" id="KW-0418">Kinase</keyword>
<name>A0A1L8TNU0_9ENTE</name>
<evidence type="ECO:0000256" key="5">
    <source>
        <dbReference type="ARBA" id="ARBA00022777"/>
    </source>
</evidence>
<evidence type="ECO:0000256" key="4">
    <source>
        <dbReference type="ARBA" id="ARBA00022741"/>
    </source>
</evidence>
<keyword evidence="7" id="KW-0443">Lipid metabolism</keyword>
<sequence>MNFHYHILINPAAGSGNGAKKAEKIIQLMDAGNYTYTPYYTKKPGDEREIVTRLSELLSIWSPSCEQDHVDTSFHLLVVIGGDGTLHEVVNQFYLLDIERPVSYVPAGSGNDFARGIGLSRDPQKAFEQIVSATQPQPINVFRYDEKIRDEQGIVLNNIGIGLDALIVATTNASTSKKLLNKYHLGSTSYALYLLKAIFTQKTFPILVELNGQSLDFERTFLCTTTNIPYFGGGVAIAPMADPRKDLIDLVVVEKPNLPAILRFLIQLVRQKHTNNKHYQHFTSSRLRIVSVSPEHGQADGETMGERSFDLNFSTATQYIWYTEKRTENKS</sequence>
<organism evidence="10 11">
    <name type="scientific">Enterococcus hermanniensis</name>
    <dbReference type="NCBI Taxonomy" id="249189"/>
    <lineage>
        <taxon>Bacteria</taxon>
        <taxon>Bacillati</taxon>
        <taxon>Bacillota</taxon>
        <taxon>Bacilli</taxon>
        <taxon>Lactobacillales</taxon>
        <taxon>Enterococcaceae</taxon>
        <taxon>Enterococcus</taxon>
    </lineage>
</organism>
<dbReference type="InterPro" id="IPR045540">
    <property type="entry name" value="YegS/DAGK_C"/>
</dbReference>
<dbReference type="InterPro" id="IPR050187">
    <property type="entry name" value="Lipid_Phosphate_FormReg"/>
</dbReference>
<dbReference type="Pfam" id="PF00781">
    <property type="entry name" value="DAGK_cat"/>
    <property type="match status" value="1"/>
</dbReference>
<evidence type="ECO:0000256" key="8">
    <source>
        <dbReference type="ARBA" id="ARBA00023264"/>
    </source>
</evidence>
<dbReference type="RefSeq" id="WP_071857657.1">
    <property type="nucleotide sequence ID" value="NZ_JBHSHK010000009.1"/>
</dbReference>
<reference evidence="10 11" key="1">
    <citation type="submission" date="2014-12" db="EMBL/GenBank/DDBJ databases">
        <title>Draft genome sequences of 29 type strains of Enterococci.</title>
        <authorList>
            <person name="Zhong Z."/>
            <person name="Sun Z."/>
            <person name="Liu W."/>
            <person name="Zhang W."/>
            <person name="Zhang H."/>
        </authorList>
    </citation>
    <scope>NUCLEOTIDE SEQUENCE [LARGE SCALE GENOMIC DNA]</scope>
    <source>
        <strain evidence="10 11">DSM 17122</strain>
    </source>
</reference>